<keyword evidence="9 13" id="KW-0472">Membrane</keyword>
<evidence type="ECO:0000256" key="12">
    <source>
        <dbReference type="ARBA" id="ARBA00033342"/>
    </source>
</evidence>
<evidence type="ECO:0000256" key="13">
    <source>
        <dbReference type="HAMAP-Rule" id="MF_01810"/>
    </source>
</evidence>
<evidence type="ECO:0000259" key="14">
    <source>
        <dbReference type="Pfam" id="PF02096"/>
    </source>
</evidence>
<gene>
    <name evidence="13 16" type="primary">yidC</name>
    <name evidence="16" type="ORF">IHV25_00410</name>
</gene>
<dbReference type="NCBIfam" id="NF002353">
    <property type="entry name" value="PRK01318.1-4"/>
    <property type="match status" value="1"/>
</dbReference>
<dbReference type="Pfam" id="PF14849">
    <property type="entry name" value="YidC_periplas"/>
    <property type="match status" value="1"/>
</dbReference>
<dbReference type="RefSeq" id="WP_192533004.1">
    <property type="nucleotide sequence ID" value="NZ_JACZHT010000001.1"/>
</dbReference>
<dbReference type="GO" id="GO:0032977">
    <property type="term" value="F:membrane insertase activity"/>
    <property type="evidence" value="ECO:0007669"/>
    <property type="project" value="InterPro"/>
</dbReference>
<dbReference type="InterPro" id="IPR038221">
    <property type="entry name" value="YidC_periplasmic_sf"/>
</dbReference>
<name>A0A8J7CBG2_9PROT</name>
<evidence type="ECO:0000256" key="10">
    <source>
        <dbReference type="ARBA" id="ARBA00023186"/>
    </source>
</evidence>
<dbReference type="InterPro" id="IPR047196">
    <property type="entry name" value="YidC_ALB_C"/>
</dbReference>
<dbReference type="InterPro" id="IPR028053">
    <property type="entry name" value="Membr_insert_YidC_N"/>
</dbReference>
<evidence type="ECO:0000256" key="5">
    <source>
        <dbReference type="ARBA" id="ARBA00022475"/>
    </source>
</evidence>
<dbReference type="InterPro" id="IPR028055">
    <property type="entry name" value="YidC/Oxa/ALB_C"/>
</dbReference>
<comment type="caution">
    <text evidence="16">The sequence shown here is derived from an EMBL/GenBank/DDBJ whole genome shotgun (WGS) entry which is preliminary data.</text>
</comment>
<evidence type="ECO:0000256" key="6">
    <source>
        <dbReference type="ARBA" id="ARBA00022692"/>
    </source>
</evidence>
<feature type="transmembrane region" description="Helical" evidence="13">
    <location>
        <begin position="364"/>
        <end position="390"/>
    </location>
</feature>
<dbReference type="PANTHER" id="PTHR12428">
    <property type="entry name" value="OXA1"/>
    <property type="match status" value="1"/>
</dbReference>
<dbReference type="InterPro" id="IPR019998">
    <property type="entry name" value="Membr_insert_YidC"/>
</dbReference>
<dbReference type="NCBIfam" id="TIGR03593">
    <property type="entry name" value="yidC_nterm"/>
    <property type="match status" value="1"/>
</dbReference>
<evidence type="ECO:0000313" key="16">
    <source>
        <dbReference type="EMBL" id="MBE1236123.1"/>
    </source>
</evidence>
<dbReference type="HAMAP" id="MF_01810">
    <property type="entry name" value="YidC_type1"/>
    <property type="match status" value="1"/>
</dbReference>
<keyword evidence="5 13" id="KW-1003">Cell membrane</keyword>
<dbReference type="CDD" id="cd20070">
    <property type="entry name" value="5TM_YidC_Alb3"/>
    <property type="match status" value="1"/>
</dbReference>
<keyword evidence="4 13" id="KW-0813">Transport</keyword>
<dbReference type="NCBIfam" id="TIGR03592">
    <property type="entry name" value="yidC_oxa1_cterm"/>
    <property type="match status" value="1"/>
</dbReference>
<dbReference type="Pfam" id="PF02096">
    <property type="entry name" value="60KD_IMP"/>
    <property type="match status" value="1"/>
</dbReference>
<evidence type="ECO:0000256" key="2">
    <source>
        <dbReference type="ARBA" id="ARBA00010527"/>
    </source>
</evidence>
<sequence length="582" mass="65394">MSEQRNILLAILLSVGIFLSWPYVSHYVFGTPLEQPATELAKDDTPAPPPGADTVLEATGDTAEKRTVFQTREEALAASADRVRIQTGKLAGSIRLEGARFDDLTLSAYRETTDENSPPVDLLAPSGAPHPYFAEFGWRPVDPQTRVPDADTPWTADRTVLDENNPVTLTWDNGQGLRFVRTISVDENYMFTISQQVVNTSDAPVTLYPFGRISREFKPKTVNFFILHEGPIAVLDGTLKELDYPDAKDGEKVEASTTGGWMGITDKYWLAALVPDQDKVVNATMGARPSGASDNYSVAYAGGRMTVAPGQSIAVTDRFFAGAKEYDLLSDYSSRLGINQFAKAIDFGWFWFFTMPFTWALHHLYLLLGNMGLAILAFTVVLKIFFFPLANKSYESMSRMKLLTPEMKKLQERFKDDRVRLNQEMMALYQKEKVNPLSGCLPIVLQIPVFFALYKVIFVNIDMRHAPFYGWITDLSARESITVFNLFGLIPWTPPDFQLLWVGSLALTMGVTMWFQQKLNPAPQDPTQAKIVGSLPIIFTFILAPFASGLILYWTWNNILSILQQWVIMRRLDRQRSKGAKV</sequence>
<keyword evidence="7 13" id="KW-0653">Protein transport</keyword>
<keyword evidence="17" id="KW-1185">Reference proteome</keyword>
<organism evidence="16 17">
    <name type="scientific">Phaeovibrio sulfidiphilus</name>
    <dbReference type="NCBI Taxonomy" id="1220600"/>
    <lineage>
        <taxon>Bacteria</taxon>
        <taxon>Pseudomonadati</taxon>
        <taxon>Pseudomonadota</taxon>
        <taxon>Alphaproteobacteria</taxon>
        <taxon>Rhodospirillales</taxon>
        <taxon>Rhodospirillaceae</taxon>
        <taxon>Phaeovibrio</taxon>
    </lineage>
</organism>
<feature type="transmembrane region" description="Helical" evidence="13">
    <location>
        <begin position="535"/>
        <end position="556"/>
    </location>
</feature>
<feature type="domain" description="Membrane insertase YidC N-terminal" evidence="15">
    <location>
        <begin position="82"/>
        <end position="359"/>
    </location>
</feature>
<evidence type="ECO:0000256" key="1">
    <source>
        <dbReference type="ARBA" id="ARBA00004429"/>
    </source>
</evidence>
<dbReference type="Gene3D" id="2.70.98.90">
    <property type="match status" value="1"/>
</dbReference>
<dbReference type="Proteomes" id="UP000631034">
    <property type="component" value="Unassembled WGS sequence"/>
</dbReference>
<dbReference type="GO" id="GO:0015031">
    <property type="term" value="P:protein transport"/>
    <property type="evidence" value="ECO:0007669"/>
    <property type="project" value="UniProtKB-KW"/>
</dbReference>
<keyword evidence="8 13" id="KW-1133">Transmembrane helix</keyword>
<feature type="transmembrane region" description="Helical" evidence="13">
    <location>
        <begin position="497"/>
        <end position="515"/>
    </location>
</feature>
<evidence type="ECO:0000256" key="3">
    <source>
        <dbReference type="ARBA" id="ARBA00015325"/>
    </source>
</evidence>
<comment type="subunit">
    <text evidence="13">Interacts with the Sec translocase complex via SecD. Specifically interacts with transmembrane segments of nascent integral membrane proteins during membrane integration.</text>
</comment>
<dbReference type="EMBL" id="JACZHT010000001">
    <property type="protein sequence ID" value="MBE1236123.1"/>
    <property type="molecule type" value="Genomic_DNA"/>
</dbReference>
<feature type="domain" description="Membrane insertase YidC/Oxa/ALB C-terminal" evidence="14">
    <location>
        <begin position="371"/>
        <end position="570"/>
    </location>
</feature>
<feature type="transmembrane region" description="Helical" evidence="13">
    <location>
        <begin position="434"/>
        <end position="454"/>
    </location>
</feature>
<evidence type="ECO:0000256" key="4">
    <source>
        <dbReference type="ARBA" id="ARBA00022448"/>
    </source>
</evidence>
<proteinExistence type="inferred from homology"/>
<evidence type="ECO:0000256" key="8">
    <source>
        <dbReference type="ARBA" id="ARBA00022989"/>
    </source>
</evidence>
<dbReference type="PRINTS" id="PR01900">
    <property type="entry name" value="YIDCPROTEIN"/>
</dbReference>
<evidence type="ECO:0000256" key="7">
    <source>
        <dbReference type="ARBA" id="ARBA00022927"/>
    </source>
</evidence>
<dbReference type="PRINTS" id="PR00701">
    <property type="entry name" value="60KDINNERMP"/>
</dbReference>
<evidence type="ECO:0000259" key="15">
    <source>
        <dbReference type="Pfam" id="PF14849"/>
    </source>
</evidence>
<protein>
    <recommendedName>
        <fullName evidence="3 13">Membrane protein insertase YidC</fullName>
    </recommendedName>
    <alternativeName>
        <fullName evidence="12 13">Foldase YidC</fullName>
    </alternativeName>
    <alternativeName>
        <fullName evidence="11 13">Membrane integrase YidC</fullName>
    </alternativeName>
    <alternativeName>
        <fullName evidence="13">Membrane protein YidC</fullName>
    </alternativeName>
</protein>
<evidence type="ECO:0000256" key="9">
    <source>
        <dbReference type="ARBA" id="ARBA00023136"/>
    </source>
</evidence>
<dbReference type="PANTHER" id="PTHR12428:SF65">
    <property type="entry name" value="CYTOCHROME C OXIDASE ASSEMBLY PROTEIN COX18, MITOCHONDRIAL"/>
    <property type="match status" value="1"/>
</dbReference>
<keyword evidence="10 13" id="KW-0143">Chaperone</keyword>
<evidence type="ECO:0000313" key="17">
    <source>
        <dbReference type="Proteomes" id="UP000631034"/>
    </source>
</evidence>
<dbReference type="GO" id="GO:0051205">
    <property type="term" value="P:protein insertion into membrane"/>
    <property type="evidence" value="ECO:0007669"/>
    <property type="project" value="TreeGrafter"/>
</dbReference>
<dbReference type="GO" id="GO:0005886">
    <property type="term" value="C:plasma membrane"/>
    <property type="evidence" value="ECO:0007669"/>
    <property type="project" value="UniProtKB-SubCell"/>
</dbReference>
<accession>A0A8J7CBG2</accession>
<keyword evidence="6 13" id="KW-0812">Transmembrane</keyword>
<comment type="function">
    <text evidence="13">Required for the insertion and/or proper folding and/or complex formation of integral membrane proteins into the membrane. Involved in integration of membrane proteins that insert both dependently and independently of the Sec translocase complex, as well as at least some lipoproteins. Aids folding of multispanning membrane proteins.</text>
</comment>
<evidence type="ECO:0000256" key="11">
    <source>
        <dbReference type="ARBA" id="ARBA00033245"/>
    </source>
</evidence>
<comment type="similarity">
    <text evidence="2 13">Belongs to the OXA1/ALB3/YidC family. Type 1 subfamily.</text>
</comment>
<dbReference type="InterPro" id="IPR001708">
    <property type="entry name" value="YidC/ALB3/OXA1/COX18"/>
</dbReference>
<reference evidence="16" key="1">
    <citation type="submission" date="2020-10" db="EMBL/GenBank/DDBJ databases">
        <title>Genome sequence of the unusual species of purple photosynthetic bacteria, Phaeovibrio sulfidiphilus DSM 23193, type strain.</title>
        <authorList>
            <person name="Kyndt J.A."/>
            <person name="Meyer T.E."/>
        </authorList>
    </citation>
    <scope>NUCLEOTIDE SEQUENCE</scope>
    <source>
        <strain evidence="16">DSM 23193</strain>
    </source>
</reference>
<dbReference type="CDD" id="cd19961">
    <property type="entry name" value="EcYidC-like_peri"/>
    <property type="match status" value="1"/>
</dbReference>
<dbReference type="AlphaFoldDB" id="A0A8J7CBG2"/>
<comment type="subcellular location">
    <subcellularLocation>
        <location evidence="1">Cell inner membrane</location>
        <topology evidence="1">Multi-pass membrane protein</topology>
    </subcellularLocation>
    <subcellularLocation>
        <location evidence="13">Cell membrane</location>
        <topology evidence="13">Multi-pass membrane protein</topology>
    </subcellularLocation>
</comment>